<dbReference type="EMBL" id="CM047750">
    <property type="protein sequence ID" value="KAJ0007450.1"/>
    <property type="molecule type" value="Genomic_DNA"/>
</dbReference>
<gene>
    <name evidence="1" type="ORF">Pint_29131</name>
</gene>
<sequence>MQRELQWAVENFVHPSRQEQQNKSNKTPRQVFTESHKNLVREGEKWMKETASSCTIVAALIITVVFTAVFTVPSGDDSAKGTPILMHKPSFMVFVISDAFALFTSASLLMFLAILTSRYAEEDFLESLPKKLIIGLVTLFFSIASMMVAFGATLYIFLSPPWKWSIIPNFPSWLSPCILICSFAVSSVRLK</sequence>
<reference evidence="2" key="1">
    <citation type="journal article" date="2023" name="G3 (Bethesda)">
        <title>Genome assembly and association tests identify interacting loci associated with vigor, precocity, and sex in interspecific pistachio rootstocks.</title>
        <authorList>
            <person name="Palmer W."/>
            <person name="Jacygrad E."/>
            <person name="Sagayaradj S."/>
            <person name="Cavanaugh K."/>
            <person name="Han R."/>
            <person name="Bertier L."/>
            <person name="Beede B."/>
            <person name="Kafkas S."/>
            <person name="Golino D."/>
            <person name="Preece J."/>
            <person name="Michelmore R."/>
        </authorList>
    </citation>
    <scope>NUCLEOTIDE SEQUENCE [LARGE SCALE GENOMIC DNA]</scope>
</reference>
<keyword evidence="2" id="KW-1185">Reference proteome</keyword>
<evidence type="ECO:0000313" key="1">
    <source>
        <dbReference type="EMBL" id="KAJ0007450.1"/>
    </source>
</evidence>
<dbReference type="Proteomes" id="UP001163603">
    <property type="component" value="Chromosome 15"/>
</dbReference>
<name>A0ACC0WZV8_9ROSI</name>
<evidence type="ECO:0000313" key="2">
    <source>
        <dbReference type="Proteomes" id="UP001163603"/>
    </source>
</evidence>
<accession>A0ACC0WZV8</accession>
<comment type="caution">
    <text evidence="1">The sequence shown here is derived from an EMBL/GenBank/DDBJ whole genome shotgun (WGS) entry which is preliminary data.</text>
</comment>
<organism evidence="1 2">
    <name type="scientific">Pistacia integerrima</name>
    <dbReference type="NCBI Taxonomy" id="434235"/>
    <lineage>
        <taxon>Eukaryota</taxon>
        <taxon>Viridiplantae</taxon>
        <taxon>Streptophyta</taxon>
        <taxon>Embryophyta</taxon>
        <taxon>Tracheophyta</taxon>
        <taxon>Spermatophyta</taxon>
        <taxon>Magnoliopsida</taxon>
        <taxon>eudicotyledons</taxon>
        <taxon>Gunneridae</taxon>
        <taxon>Pentapetalae</taxon>
        <taxon>rosids</taxon>
        <taxon>malvids</taxon>
        <taxon>Sapindales</taxon>
        <taxon>Anacardiaceae</taxon>
        <taxon>Pistacia</taxon>
    </lineage>
</organism>
<proteinExistence type="predicted"/>
<protein>
    <submittedName>
        <fullName evidence="1">Uncharacterized protein</fullName>
    </submittedName>
</protein>